<evidence type="ECO:0008006" key="2">
    <source>
        <dbReference type="Google" id="ProtNLM"/>
    </source>
</evidence>
<reference evidence="1" key="1">
    <citation type="journal article" date="2014" name="Genome Announc.">
        <title>De novo whole-genome sequence and genome annotation of Lichtheimia ramosa.</title>
        <authorList>
            <person name="Linde J."/>
            <person name="Schwartze V."/>
            <person name="Binder U."/>
            <person name="Lass-Florl C."/>
            <person name="Voigt K."/>
            <person name="Horn F."/>
        </authorList>
    </citation>
    <scope>NUCLEOTIDE SEQUENCE</scope>
    <source>
        <strain evidence="1">JMRC FSU:6197</strain>
    </source>
</reference>
<dbReference type="EMBL" id="LK023330">
    <property type="protein sequence ID" value="CDS09271.1"/>
    <property type="molecule type" value="Genomic_DNA"/>
</dbReference>
<gene>
    <name evidence="1" type="ORF">LRAMOSA10631</name>
</gene>
<name>A0A077WNT6_9FUNG</name>
<evidence type="ECO:0000313" key="1">
    <source>
        <dbReference type="EMBL" id="CDS09271.1"/>
    </source>
</evidence>
<dbReference type="SUPFAM" id="SSF117839">
    <property type="entry name" value="WWE domain"/>
    <property type="match status" value="1"/>
</dbReference>
<organism evidence="1">
    <name type="scientific">Lichtheimia ramosa</name>
    <dbReference type="NCBI Taxonomy" id="688394"/>
    <lineage>
        <taxon>Eukaryota</taxon>
        <taxon>Fungi</taxon>
        <taxon>Fungi incertae sedis</taxon>
        <taxon>Mucoromycota</taxon>
        <taxon>Mucoromycotina</taxon>
        <taxon>Mucoromycetes</taxon>
        <taxon>Mucorales</taxon>
        <taxon>Lichtheimiaceae</taxon>
        <taxon>Lichtheimia</taxon>
    </lineage>
</organism>
<dbReference type="InterPro" id="IPR037197">
    <property type="entry name" value="WWE_dom_sf"/>
</dbReference>
<dbReference type="AlphaFoldDB" id="A0A077WNT6"/>
<sequence length="66" mass="7468">MAFRWFYLAGSTWVPFDDQANAVVEGLWRANSHGNVYHAGTVAYVNAVNLYMIQGNVRRTIYRTGA</sequence>
<protein>
    <recommendedName>
        <fullName evidence="2">WWE domain-containing protein</fullName>
    </recommendedName>
</protein>
<dbReference type="OrthoDB" id="2202457at2759"/>
<proteinExistence type="predicted"/>
<accession>A0A077WNT6</accession>